<evidence type="ECO:0000256" key="5">
    <source>
        <dbReference type="ARBA" id="ARBA00022970"/>
    </source>
</evidence>
<dbReference type="CDD" id="cd03224">
    <property type="entry name" value="ABC_TM1139_LivF_branched"/>
    <property type="match status" value="1"/>
</dbReference>
<dbReference type="AlphaFoldDB" id="W6RL50"/>
<dbReference type="GO" id="GO:0015658">
    <property type="term" value="F:branched-chain amino acid transmembrane transporter activity"/>
    <property type="evidence" value="ECO:0007669"/>
    <property type="project" value="TreeGrafter"/>
</dbReference>
<keyword evidence="5" id="KW-0029">Amino-acid transport</keyword>
<protein>
    <submittedName>
        <fullName evidence="7">Branched-chain amino acid transport system ATP-binding protein</fullName>
        <ecNumber evidence="7">3.6.3.-</ecNumber>
    </submittedName>
</protein>
<dbReference type="InterPro" id="IPR027417">
    <property type="entry name" value="P-loop_NTPase"/>
</dbReference>
<keyword evidence="2" id="KW-0813">Transport</keyword>
<evidence type="ECO:0000256" key="4">
    <source>
        <dbReference type="ARBA" id="ARBA00022840"/>
    </source>
</evidence>
<dbReference type="RefSeq" id="WP_024314216.1">
    <property type="nucleotide sequence ID" value="NZ_ATTO01000009.1"/>
</dbReference>
<dbReference type="KEGG" id="rhl:LPU83_pLPU83c_0413"/>
<keyword evidence="7" id="KW-0614">Plasmid</keyword>
<dbReference type="Proteomes" id="UP000019443">
    <property type="component" value="Plasmid pLPU83c"/>
</dbReference>
<dbReference type="InterPro" id="IPR003439">
    <property type="entry name" value="ABC_transporter-like_ATP-bd"/>
</dbReference>
<dbReference type="SMART" id="SM00382">
    <property type="entry name" value="AAA"/>
    <property type="match status" value="1"/>
</dbReference>
<dbReference type="GO" id="GO:0005524">
    <property type="term" value="F:ATP binding"/>
    <property type="evidence" value="ECO:0007669"/>
    <property type="project" value="UniProtKB-KW"/>
</dbReference>
<dbReference type="EC" id="3.6.3.-" evidence="7"/>
<evidence type="ECO:0000259" key="6">
    <source>
        <dbReference type="PROSITE" id="PS50893"/>
    </source>
</evidence>
<gene>
    <name evidence="7" type="primary">livF</name>
    <name evidence="7" type="ORF">LPU83_pLPU83c_0413</name>
</gene>
<keyword evidence="8" id="KW-1185">Reference proteome</keyword>
<name>W6RL50_9HYPH</name>
<dbReference type="Gene3D" id="3.40.50.300">
    <property type="entry name" value="P-loop containing nucleotide triphosphate hydrolases"/>
    <property type="match status" value="1"/>
</dbReference>
<keyword evidence="4 7" id="KW-0067">ATP-binding</keyword>
<dbReference type="PANTHER" id="PTHR43820">
    <property type="entry name" value="HIGH-AFFINITY BRANCHED-CHAIN AMINO ACID TRANSPORT ATP-BINDING PROTEIN LIVF"/>
    <property type="match status" value="1"/>
</dbReference>
<keyword evidence="7" id="KW-0378">Hydrolase</keyword>
<feature type="domain" description="ABC transporter" evidence="6">
    <location>
        <begin position="5"/>
        <end position="238"/>
    </location>
</feature>
<dbReference type="HOGENOM" id="CLU_000604_1_2_5"/>
<comment type="similarity">
    <text evidence="1">Belongs to the ABC transporter superfamily.</text>
</comment>
<organism evidence="7 8">
    <name type="scientific">Rhizobium favelukesii</name>
    <dbReference type="NCBI Taxonomy" id="348824"/>
    <lineage>
        <taxon>Bacteria</taxon>
        <taxon>Pseudomonadati</taxon>
        <taxon>Pseudomonadota</taxon>
        <taxon>Alphaproteobacteria</taxon>
        <taxon>Hyphomicrobiales</taxon>
        <taxon>Rhizobiaceae</taxon>
        <taxon>Rhizobium/Agrobacterium group</taxon>
        <taxon>Rhizobium</taxon>
    </lineage>
</organism>
<evidence type="ECO:0000256" key="1">
    <source>
        <dbReference type="ARBA" id="ARBA00005417"/>
    </source>
</evidence>
<evidence type="ECO:0000313" key="7">
    <source>
        <dbReference type="EMBL" id="CDM60975.1"/>
    </source>
</evidence>
<dbReference type="EMBL" id="HG916854">
    <property type="protein sequence ID" value="CDM60975.1"/>
    <property type="molecule type" value="Genomic_DNA"/>
</dbReference>
<reference evidence="7" key="1">
    <citation type="submission" date="2013-11" db="EMBL/GenBank/DDBJ databases">
        <title>Draft genome sequence of the broad-host-range Rhizobium sp. LPU83 strain, a member of the low-genetic diversity Oregon-like Rhizobium sp. group.</title>
        <authorList>
            <person name="Wibberg D."/>
            <person name="Puehler A."/>
            <person name="Schlueter A."/>
        </authorList>
    </citation>
    <scope>NUCLEOTIDE SEQUENCE [LARGE SCALE GENOMIC DNA]</scope>
    <source>
        <strain evidence="7">LPU83</strain>
        <plasmid evidence="7">pLPU83c</plasmid>
    </source>
</reference>
<geneLocation type="plasmid" evidence="7 8">
    <name>pLPU83c</name>
</geneLocation>
<dbReference type="InterPro" id="IPR003593">
    <property type="entry name" value="AAA+_ATPase"/>
</dbReference>
<dbReference type="PATRIC" id="fig|348824.6.peg.5148"/>
<evidence type="ECO:0000313" key="8">
    <source>
        <dbReference type="Proteomes" id="UP000019443"/>
    </source>
</evidence>
<sequence length="243" mass="26521">MAELLHVSDITAGYGDGPAILDGAHLTVEPGKVHCIIGPNGAGKSTLLKSICGMLTIRKGDVIFRSKRLNGMRPDQILREGICFVPQERALFPKMTVRENLRMGGFIIDDHKELHRRVEEVLERFPMLKAKADEFAGTMSGGQQQTLAMARTLIIKPSIVMLDEPSLGLAPKVIQEMFDIMKTMSAEGITVLLVEQNALMGLKNSDWGVVLDLGSTLFEGPAKEILADPRIQELYLGGKKAAA</sequence>
<dbReference type="PANTHER" id="PTHR43820:SF6">
    <property type="entry name" value="ABC TRANSPORTER ATP-BINDING PROTEIN"/>
    <property type="match status" value="1"/>
</dbReference>
<evidence type="ECO:0000256" key="2">
    <source>
        <dbReference type="ARBA" id="ARBA00022448"/>
    </source>
</evidence>
<dbReference type="GO" id="GO:0016887">
    <property type="term" value="F:ATP hydrolysis activity"/>
    <property type="evidence" value="ECO:0007669"/>
    <property type="project" value="InterPro"/>
</dbReference>
<dbReference type="GO" id="GO:0015807">
    <property type="term" value="P:L-amino acid transport"/>
    <property type="evidence" value="ECO:0007669"/>
    <property type="project" value="TreeGrafter"/>
</dbReference>
<dbReference type="PROSITE" id="PS50893">
    <property type="entry name" value="ABC_TRANSPORTER_2"/>
    <property type="match status" value="1"/>
</dbReference>
<evidence type="ECO:0000256" key="3">
    <source>
        <dbReference type="ARBA" id="ARBA00022741"/>
    </source>
</evidence>
<keyword evidence="3" id="KW-0547">Nucleotide-binding</keyword>
<dbReference type="Pfam" id="PF00005">
    <property type="entry name" value="ABC_tran"/>
    <property type="match status" value="1"/>
</dbReference>
<accession>W6RL50</accession>
<dbReference type="InterPro" id="IPR052156">
    <property type="entry name" value="BCAA_Transport_ATP-bd_LivF"/>
</dbReference>
<dbReference type="SUPFAM" id="SSF52540">
    <property type="entry name" value="P-loop containing nucleoside triphosphate hydrolases"/>
    <property type="match status" value="1"/>
</dbReference>
<proteinExistence type="inferred from homology"/>